<accession>X0UV65</accession>
<comment type="caution">
    <text evidence="1">The sequence shown here is derived from an EMBL/GenBank/DDBJ whole genome shotgun (WGS) entry which is preliminary data.</text>
</comment>
<proteinExistence type="predicted"/>
<sequence>IQPVWPFSISENWNLITRTIVPVVSQPDFYTGGQGREFGLGDTTFSAFFSPSKPSKFTWGVGPVVVLPTATDDALGQDTWSGGVSVVGLLMPGQWVIGSLLSNFWDISGDQDVNFFTWQYFVNYNFKKAKGWYLTSAPIITANWEAASGNQWTVPFGGGGGKIFRIGKQPVNAQAQAFYNVEKPENGPDWQLRLQFQLLFPK</sequence>
<feature type="non-terminal residue" evidence="1">
    <location>
        <position position="1"/>
    </location>
</feature>
<dbReference type="AlphaFoldDB" id="X0UV65"/>
<evidence type="ECO:0008006" key="2">
    <source>
        <dbReference type="Google" id="ProtNLM"/>
    </source>
</evidence>
<dbReference type="EMBL" id="BARS01028546">
    <property type="protein sequence ID" value="GAG09749.1"/>
    <property type="molecule type" value="Genomic_DNA"/>
</dbReference>
<organism evidence="1">
    <name type="scientific">marine sediment metagenome</name>
    <dbReference type="NCBI Taxonomy" id="412755"/>
    <lineage>
        <taxon>unclassified sequences</taxon>
        <taxon>metagenomes</taxon>
        <taxon>ecological metagenomes</taxon>
    </lineage>
</organism>
<gene>
    <name evidence="1" type="ORF">S01H1_44731</name>
</gene>
<reference evidence="1" key="1">
    <citation type="journal article" date="2014" name="Front. Microbiol.">
        <title>High frequency of phylogenetically diverse reductive dehalogenase-homologous genes in deep subseafloor sedimentary metagenomes.</title>
        <authorList>
            <person name="Kawai M."/>
            <person name="Futagami T."/>
            <person name="Toyoda A."/>
            <person name="Takaki Y."/>
            <person name="Nishi S."/>
            <person name="Hori S."/>
            <person name="Arai W."/>
            <person name="Tsubouchi T."/>
            <person name="Morono Y."/>
            <person name="Uchiyama I."/>
            <person name="Ito T."/>
            <person name="Fujiyama A."/>
            <person name="Inagaki F."/>
            <person name="Takami H."/>
        </authorList>
    </citation>
    <scope>NUCLEOTIDE SEQUENCE</scope>
    <source>
        <strain evidence="1">Expedition CK06-06</strain>
    </source>
</reference>
<name>X0UV65_9ZZZZ</name>
<evidence type="ECO:0000313" key="1">
    <source>
        <dbReference type="EMBL" id="GAG09749.1"/>
    </source>
</evidence>
<protein>
    <recommendedName>
        <fullName evidence="2">Neuromedin U</fullName>
    </recommendedName>
</protein>